<protein>
    <submittedName>
        <fullName evidence="1">Uncharacterized protein</fullName>
    </submittedName>
</protein>
<evidence type="ECO:0000313" key="1">
    <source>
        <dbReference type="EMBL" id="GGY95791.1"/>
    </source>
</evidence>
<sequence>MTYDVSEPRPAESVTVPRLLPWATPEGKPCYLLTDEQGGPLSRRADALEASQIEMGHRLLGHSDALVGDPQVGAPELRYLSARLTEALRDSLRIAESRGARLSGATAGATEAESAVE</sequence>
<reference evidence="1" key="2">
    <citation type="submission" date="2020-09" db="EMBL/GenBank/DDBJ databases">
        <authorList>
            <person name="Sun Q."/>
            <person name="Ohkuma M."/>
        </authorList>
    </citation>
    <scope>NUCLEOTIDE SEQUENCE</scope>
    <source>
        <strain evidence="1">JCM 4815</strain>
    </source>
</reference>
<evidence type="ECO:0000313" key="2">
    <source>
        <dbReference type="Proteomes" id="UP000622166"/>
    </source>
</evidence>
<dbReference type="AlphaFoldDB" id="A0A918PB80"/>
<accession>A0A918PB80</accession>
<proteinExistence type="predicted"/>
<dbReference type="EMBL" id="BMVW01000001">
    <property type="protein sequence ID" value="GGY95791.1"/>
    <property type="molecule type" value="Genomic_DNA"/>
</dbReference>
<keyword evidence="2" id="KW-1185">Reference proteome</keyword>
<reference evidence="1" key="1">
    <citation type="journal article" date="2014" name="Int. J. Syst. Evol. Microbiol.">
        <title>Complete genome sequence of Corynebacterium casei LMG S-19264T (=DSM 44701T), isolated from a smear-ripened cheese.</title>
        <authorList>
            <consortium name="US DOE Joint Genome Institute (JGI-PGF)"/>
            <person name="Walter F."/>
            <person name="Albersmeier A."/>
            <person name="Kalinowski J."/>
            <person name="Ruckert C."/>
        </authorList>
    </citation>
    <scope>NUCLEOTIDE SEQUENCE</scope>
    <source>
        <strain evidence="1">JCM 4815</strain>
    </source>
</reference>
<gene>
    <name evidence="1" type="ORF">GCM10010365_13360</name>
</gene>
<name>A0A918PB80_9ACTN</name>
<organism evidence="1 2">
    <name type="scientific">Streptomyces poonensis</name>
    <dbReference type="NCBI Taxonomy" id="68255"/>
    <lineage>
        <taxon>Bacteria</taxon>
        <taxon>Bacillati</taxon>
        <taxon>Actinomycetota</taxon>
        <taxon>Actinomycetes</taxon>
        <taxon>Kitasatosporales</taxon>
        <taxon>Streptomycetaceae</taxon>
        <taxon>Streptomyces</taxon>
    </lineage>
</organism>
<dbReference type="RefSeq" id="WP_189856074.1">
    <property type="nucleotide sequence ID" value="NZ_BMVW01000001.1"/>
</dbReference>
<dbReference type="Proteomes" id="UP000622166">
    <property type="component" value="Unassembled WGS sequence"/>
</dbReference>
<comment type="caution">
    <text evidence="1">The sequence shown here is derived from an EMBL/GenBank/DDBJ whole genome shotgun (WGS) entry which is preliminary data.</text>
</comment>